<dbReference type="AlphaFoldDB" id="A0AAV5KE83"/>
<comment type="caution">
    <text evidence="1">The sequence shown here is derived from an EMBL/GenBank/DDBJ whole genome shotgun (WGS) entry which is preliminary data.</text>
</comment>
<organism evidence="1 2">
    <name type="scientific">Rubroshorea leprosula</name>
    <dbReference type="NCBI Taxonomy" id="152421"/>
    <lineage>
        <taxon>Eukaryota</taxon>
        <taxon>Viridiplantae</taxon>
        <taxon>Streptophyta</taxon>
        <taxon>Embryophyta</taxon>
        <taxon>Tracheophyta</taxon>
        <taxon>Spermatophyta</taxon>
        <taxon>Magnoliopsida</taxon>
        <taxon>eudicotyledons</taxon>
        <taxon>Gunneridae</taxon>
        <taxon>Pentapetalae</taxon>
        <taxon>rosids</taxon>
        <taxon>malvids</taxon>
        <taxon>Malvales</taxon>
        <taxon>Dipterocarpaceae</taxon>
        <taxon>Rubroshorea</taxon>
    </lineage>
</organism>
<keyword evidence="2" id="KW-1185">Reference proteome</keyword>
<evidence type="ECO:0000313" key="2">
    <source>
        <dbReference type="Proteomes" id="UP001054252"/>
    </source>
</evidence>
<evidence type="ECO:0000313" key="1">
    <source>
        <dbReference type="EMBL" id="GKV22885.1"/>
    </source>
</evidence>
<accession>A0AAV5KE83</accession>
<protein>
    <submittedName>
        <fullName evidence="1">Uncharacterized protein</fullName>
    </submittedName>
</protein>
<gene>
    <name evidence="1" type="ORF">SLEP1_g32702</name>
</gene>
<reference evidence="1 2" key="1">
    <citation type="journal article" date="2021" name="Commun. Biol.">
        <title>The genome of Shorea leprosula (Dipterocarpaceae) highlights the ecological relevance of drought in aseasonal tropical rainforests.</title>
        <authorList>
            <person name="Ng K.K.S."/>
            <person name="Kobayashi M.J."/>
            <person name="Fawcett J.A."/>
            <person name="Hatakeyama M."/>
            <person name="Paape T."/>
            <person name="Ng C.H."/>
            <person name="Ang C.C."/>
            <person name="Tnah L.H."/>
            <person name="Lee C.T."/>
            <person name="Nishiyama T."/>
            <person name="Sese J."/>
            <person name="O'Brien M.J."/>
            <person name="Copetti D."/>
            <person name="Mohd Noor M.I."/>
            <person name="Ong R.C."/>
            <person name="Putra M."/>
            <person name="Sireger I.Z."/>
            <person name="Indrioko S."/>
            <person name="Kosugi Y."/>
            <person name="Izuno A."/>
            <person name="Isagi Y."/>
            <person name="Lee S.L."/>
            <person name="Shimizu K.K."/>
        </authorList>
    </citation>
    <scope>NUCLEOTIDE SEQUENCE [LARGE SCALE GENOMIC DNA]</scope>
    <source>
        <strain evidence="1">214</strain>
    </source>
</reference>
<proteinExistence type="predicted"/>
<sequence length="43" mass="4579">MADVGTSALEAVKGGPHDFRSLLSSSKRNFLVRNSGNQLGFDV</sequence>
<dbReference type="EMBL" id="BPVZ01000061">
    <property type="protein sequence ID" value="GKV22885.1"/>
    <property type="molecule type" value="Genomic_DNA"/>
</dbReference>
<dbReference type="Proteomes" id="UP001054252">
    <property type="component" value="Unassembled WGS sequence"/>
</dbReference>
<name>A0AAV5KE83_9ROSI</name>